<evidence type="ECO:0000256" key="2">
    <source>
        <dbReference type="SAM" id="MobiDB-lite"/>
    </source>
</evidence>
<evidence type="ECO:0000313" key="4">
    <source>
        <dbReference type="EnsemblPlants" id="EMT04851"/>
    </source>
</evidence>
<dbReference type="GO" id="GO:0016740">
    <property type="term" value="F:transferase activity"/>
    <property type="evidence" value="ECO:0007669"/>
    <property type="project" value="InterPro"/>
</dbReference>
<dbReference type="Pfam" id="PF13839">
    <property type="entry name" value="PC-Esterase"/>
    <property type="match status" value="1"/>
</dbReference>
<evidence type="ECO:0000256" key="1">
    <source>
        <dbReference type="ARBA" id="ARBA00007727"/>
    </source>
</evidence>
<dbReference type="AlphaFoldDB" id="M8AK39"/>
<feature type="region of interest" description="Disordered" evidence="2">
    <location>
        <begin position="104"/>
        <end position="174"/>
    </location>
</feature>
<evidence type="ECO:0000259" key="3">
    <source>
        <dbReference type="Pfam" id="PF13839"/>
    </source>
</evidence>
<name>M8AK39_AEGTA</name>
<feature type="domain" description="Trichome birefringence-like C-terminal" evidence="3">
    <location>
        <begin position="37"/>
        <end position="115"/>
    </location>
</feature>
<dbReference type="InterPro" id="IPR026057">
    <property type="entry name" value="TBL_C"/>
</dbReference>
<sequence>MELELHFADVVDGHKIKMEKMRLKIRKIRKYAIDSEAWPDAWGGGPGAIKCAMETQPILNHTGPLYIGTDWRLHGAAEAVLRTMRRVPVHLVDITALSEFRKDAHTSVHTLRQGKLLRRPSSRPTRAPTPTASTGASRGSLTPGTTSSTPRSSPSLRRRKRSPSCSRRRRCSIA</sequence>
<reference evidence="4" key="1">
    <citation type="submission" date="2015-06" db="UniProtKB">
        <authorList>
            <consortium name="EnsemblPlants"/>
        </authorList>
    </citation>
    <scope>IDENTIFICATION</scope>
</reference>
<feature type="compositionally biased region" description="Low complexity" evidence="2">
    <location>
        <begin position="122"/>
        <end position="155"/>
    </location>
</feature>
<proteinExistence type="inferred from homology"/>
<dbReference type="EnsemblPlants" id="EMT04851">
    <property type="protein sequence ID" value="EMT04851"/>
    <property type="gene ID" value="F775_33101"/>
</dbReference>
<protein>
    <recommendedName>
        <fullName evidence="3">Trichome birefringence-like C-terminal domain-containing protein</fullName>
    </recommendedName>
</protein>
<organism evidence="4">
    <name type="scientific">Aegilops tauschii</name>
    <name type="common">Tausch's goatgrass</name>
    <name type="synonym">Aegilops squarrosa</name>
    <dbReference type="NCBI Taxonomy" id="37682"/>
    <lineage>
        <taxon>Eukaryota</taxon>
        <taxon>Viridiplantae</taxon>
        <taxon>Streptophyta</taxon>
        <taxon>Embryophyta</taxon>
        <taxon>Tracheophyta</taxon>
        <taxon>Spermatophyta</taxon>
        <taxon>Magnoliopsida</taxon>
        <taxon>Liliopsida</taxon>
        <taxon>Poales</taxon>
        <taxon>Poaceae</taxon>
        <taxon>BOP clade</taxon>
        <taxon>Pooideae</taxon>
        <taxon>Triticodae</taxon>
        <taxon>Triticeae</taxon>
        <taxon>Triticinae</taxon>
        <taxon>Aegilops</taxon>
    </lineage>
</organism>
<feature type="compositionally biased region" description="Basic residues" evidence="2">
    <location>
        <begin position="156"/>
        <end position="174"/>
    </location>
</feature>
<comment type="similarity">
    <text evidence="1">Belongs to the PC-esterase family. TBL subfamily.</text>
</comment>
<accession>M8AK39</accession>